<evidence type="ECO:0000256" key="9">
    <source>
        <dbReference type="RuleBase" id="RU363013"/>
    </source>
</evidence>
<dbReference type="CDD" id="cd00311">
    <property type="entry name" value="TIM"/>
    <property type="match status" value="1"/>
</dbReference>
<dbReference type="GO" id="GO:0004807">
    <property type="term" value="F:triose-phosphate isomerase activity"/>
    <property type="evidence" value="ECO:0007669"/>
    <property type="project" value="UniProtKB-EC"/>
</dbReference>
<feature type="active site" description="Electrophile" evidence="8">
    <location>
        <position position="93"/>
    </location>
</feature>
<comment type="catalytic activity">
    <reaction evidence="1">
        <text>L-erythrulose 1-phosphate = D-erythrulose 4-phosphate</text>
        <dbReference type="Rhea" id="RHEA:49588"/>
        <dbReference type="ChEBI" id="CHEBI:58002"/>
        <dbReference type="ChEBI" id="CHEBI:90796"/>
        <dbReference type="EC" id="5.3.1.33"/>
    </reaction>
</comment>
<evidence type="ECO:0000256" key="1">
    <source>
        <dbReference type="ARBA" id="ARBA00000148"/>
    </source>
</evidence>
<dbReference type="RefSeq" id="WP_345864481.1">
    <property type="nucleotide sequence ID" value="NZ_JBDIMF010000003.1"/>
</dbReference>
<dbReference type="PANTHER" id="PTHR21139:SF42">
    <property type="entry name" value="TRIOSEPHOSPHATE ISOMERASE"/>
    <property type="match status" value="1"/>
</dbReference>
<comment type="pathway">
    <text evidence="8 9">Carbohydrate biosynthesis; gluconeogenesis.</text>
</comment>
<dbReference type="SUPFAM" id="SSF51351">
    <property type="entry name" value="Triosephosphate isomerase (TIM)"/>
    <property type="match status" value="1"/>
</dbReference>
<sequence>MARRKLIAGNWKMNGSLAALAELRAIADAAQDAGGVDVAIAVPATLIAPAVAMAPGLAIGAQDVHAAPRGAHTGCVSVDLIAEAGARFSIVGHSERRADNHETDAEVKAKAEALRAGGLRAILCIGETLAQRDAGDAEAVVLRQLTGSLPVGTASDWLAIAYEPVWAIGTGRTPTVGDVTAMHGAIRGHLHALIGAEAVAVRLLYGGSVTGDNAAELLGAGNVDGALVGGASLTAAKFVPIIAAAVALEDRFETPGQA</sequence>
<dbReference type="HAMAP" id="MF_00147_B">
    <property type="entry name" value="TIM_B"/>
    <property type="match status" value="1"/>
</dbReference>
<comment type="caution">
    <text evidence="10">The sequence shown here is derived from an EMBL/GenBank/DDBJ whole genome shotgun (WGS) entry which is preliminary data.</text>
</comment>
<keyword evidence="5 8" id="KW-0963">Cytoplasm</keyword>
<comment type="pathway">
    <text evidence="8 9">Carbohydrate degradation; glycolysis; D-glyceraldehyde 3-phosphate from glycerone phosphate: step 1/1.</text>
</comment>
<feature type="binding site" evidence="8">
    <location>
        <position position="169"/>
    </location>
    <ligand>
        <name>substrate</name>
    </ligand>
</feature>
<feature type="binding site" evidence="8">
    <location>
        <position position="208"/>
    </location>
    <ligand>
        <name>substrate</name>
    </ligand>
</feature>
<evidence type="ECO:0000256" key="7">
    <source>
        <dbReference type="ARBA" id="ARBA00023235"/>
    </source>
</evidence>
<feature type="binding site" evidence="8">
    <location>
        <begin position="229"/>
        <end position="230"/>
    </location>
    <ligand>
        <name>substrate</name>
    </ligand>
</feature>
<evidence type="ECO:0000256" key="2">
    <source>
        <dbReference type="ARBA" id="ARBA00004939"/>
    </source>
</evidence>
<dbReference type="InterPro" id="IPR013785">
    <property type="entry name" value="Aldolase_TIM"/>
</dbReference>
<comment type="pathway">
    <text evidence="2">Carbohydrate metabolism; erythritol degradation.</text>
</comment>
<comment type="function">
    <text evidence="8">Involved in the gluconeogenesis. Catalyzes stereospecifically the conversion of dihydroxyacetone phosphate (DHAP) to D-glyceraldehyde-3-phosphate (G3P).</text>
</comment>
<evidence type="ECO:0000256" key="8">
    <source>
        <dbReference type="HAMAP-Rule" id="MF_00147"/>
    </source>
</evidence>
<dbReference type="InterPro" id="IPR000652">
    <property type="entry name" value="Triosephosphate_isomerase"/>
</dbReference>
<dbReference type="InterPro" id="IPR035990">
    <property type="entry name" value="TIM_sf"/>
</dbReference>
<evidence type="ECO:0000313" key="11">
    <source>
        <dbReference type="Proteomes" id="UP001404104"/>
    </source>
</evidence>
<dbReference type="EMBL" id="JBDIMF010000003">
    <property type="protein sequence ID" value="MEN2786681.1"/>
    <property type="molecule type" value="Genomic_DNA"/>
</dbReference>
<keyword evidence="7 8" id="KW-0413">Isomerase</keyword>
<evidence type="ECO:0000256" key="3">
    <source>
        <dbReference type="ARBA" id="ARBA00007422"/>
    </source>
</evidence>
<keyword evidence="6 8" id="KW-0324">Glycolysis</keyword>
<dbReference type="PANTHER" id="PTHR21139">
    <property type="entry name" value="TRIOSEPHOSPHATE ISOMERASE"/>
    <property type="match status" value="1"/>
</dbReference>
<accession>A0ABU9XS77</accession>
<gene>
    <name evidence="8 10" type="primary">tpiA</name>
    <name evidence="10" type="ORF">ABC969_09650</name>
</gene>
<reference evidence="10 11" key="1">
    <citation type="submission" date="2024-05" db="EMBL/GenBank/DDBJ databases">
        <authorList>
            <person name="Liu Q."/>
            <person name="Xin Y.-H."/>
        </authorList>
    </citation>
    <scope>NUCLEOTIDE SEQUENCE [LARGE SCALE GENOMIC DNA]</scope>
    <source>
        <strain evidence="10 11">CGMCC 1.15349</strain>
    </source>
</reference>
<dbReference type="PROSITE" id="PS51440">
    <property type="entry name" value="TIM_2"/>
    <property type="match status" value="1"/>
</dbReference>
<evidence type="ECO:0000256" key="4">
    <source>
        <dbReference type="ARBA" id="ARBA00022432"/>
    </source>
</evidence>
<feature type="active site" description="Proton acceptor" evidence="8">
    <location>
        <position position="163"/>
    </location>
</feature>
<comment type="subcellular location">
    <subcellularLocation>
        <location evidence="8 9">Cytoplasm</location>
    </subcellularLocation>
</comment>
<dbReference type="Proteomes" id="UP001404104">
    <property type="component" value="Unassembled WGS sequence"/>
</dbReference>
<dbReference type="NCBIfam" id="TIGR00419">
    <property type="entry name" value="tim"/>
    <property type="match status" value="1"/>
</dbReference>
<dbReference type="PROSITE" id="PS00171">
    <property type="entry name" value="TIM_1"/>
    <property type="match status" value="1"/>
</dbReference>
<keyword evidence="11" id="KW-1185">Reference proteome</keyword>
<evidence type="ECO:0000256" key="5">
    <source>
        <dbReference type="ARBA" id="ARBA00022490"/>
    </source>
</evidence>
<evidence type="ECO:0000313" key="10">
    <source>
        <dbReference type="EMBL" id="MEN2786681.1"/>
    </source>
</evidence>
<comment type="catalytic activity">
    <reaction evidence="8 9">
        <text>D-glyceraldehyde 3-phosphate = dihydroxyacetone phosphate</text>
        <dbReference type="Rhea" id="RHEA:18585"/>
        <dbReference type="ChEBI" id="CHEBI:57642"/>
        <dbReference type="ChEBI" id="CHEBI:59776"/>
        <dbReference type="EC" id="5.3.1.1"/>
    </reaction>
</comment>
<evidence type="ECO:0000256" key="6">
    <source>
        <dbReference type="ARBA" id="ARBA00023152"/>
    </source>
</evidence>
<dbReference type="InterPro" id="IPR022896">
    <property type="entry name" value="TrioseP_Isoase_bac/euk"/>
</dbReference>
<dbReference type="Gene3D" id="3.20.20.70">
    <property type="entry name" value="Aldolase class I"/>
    <property type="match status" value="1"/>
</dbReference>
<proteinExistence type="inferred from homology"/>
<dbReference type="Pfam" id="PF00121">
    <property type="entry name" value="TIM"/>
    <property type="match status" value="1"/>
</dbReference>
<organism evidence="10 11">
    <name type="scientific">Sphingomonas qilianensis</name>
    <dbReference type="NCBI Taxonomy" id="1736690"/>
    <lineage>
        <taxon>Bacteria</taxon>
        <taxon>Pseudomonadati</taxon>
        <taxon>Pseudomonadota</taxon>
        <taxon>Alphaproteobacteria</taxon>
        <taxon>Sphingomonadales</taxon>
        <taxon>Sphingomonadaceae</taxon>
        <taxon>Sphingomonas</taxon>
    </lineage>
</organism>
<protein>
    <recommendedName>
        <fullName evidence="8 9">Triosephosphate isomerase</fullName>
        <shortName evidence="8">TIM</shortName>
        <shortName evidence="8">TPI</shortName>
        <ecNumber evidence="8 9">5.3.1.1</ecNumber>
    </recommendedName>
    <alternativeName>
        <fullName evidence="8">Triose-phosphate isomerase</fullName>
    </alternativeName>
</protein>
<feature type="binding site" evidence="8">
    <location>
        <begin position="10"/>
        <end position="12"/>
    </location>
    <ligand>
        <name>substrate</name>
    </ligand>
</feature>
<comment type="similarity">
    <text evidence="3 8 9">Belongs to the triosephosphate isomerase family.</text>
</comment>
<comment type="subunit">
    <text evidence="8 9">Homodimer.</text>
</comment>
<name>A0ABU9XS77_9SPHN</name>
<keyword evidence="4 8" id="KW-0312">Gluconeogenesis</keyword>
<dbReference type="EC" id="5.3.1.1" evidence="8 9"/>
<dbReference type="InterPro" id="IPR020861">
    <property type="entry name" value="Triosephosphate_isomerase_AS"/>
</dbReference>